<dbReference type="RefSeq" id="WP_165397315.1">
    <property type="nucleotide sequence ID" value="NZ_SHLC01000001.1"/>
</dbReference>
<keyword evidence="1" id="KW-0472">Membrane</keyword>
<keyword evidence="1" id="KW-1133">Transmembrane helix</keyword>
<keyword evidence="1" id="KW-0812">Transmembrane</keyword>
<evidence type="ECO:0000259" key="2">
    <source>
        <dbReference type="Pfam" id="PF03372"/>
    </source>
</evidence>
<dbReference type="AlphaFoldDB" id="A0A4Q8AML2"/>
<dbReference type="Proteomes" id="UP000291483">
    <property type="component" value="Unassembled WGS sequence"/>
</dbReference>
<name>A0A4Q8AML2_9MICO</name>
<dbReference type="InterPro" id="IPR036691">
    <property type="entry name" value="Endo/exonu/phosph_ase_sf"/>
</dbReference>
<sequence length="311" mass="32473">MAQTRTAPGARIAARLIAVVAVLLAIAFVAHPLIPGAVGTAIATALPWLVLLVPVLVIAALLTRRRRAWLIAGLPLLAWLAVVGPLFLPLAAPASADVQPETLTVASQNVQAGSGTAAESALALADAGADVIALEELDGAAREAAADALNESHPYSYAVGTVGLWSRYPVVNEQPLELDLGWNRALAADLETPSGLVSVYVVHAASLRPGAQSDRDGMLTELAAIVERDENERVLVMGDFNATSTDPALRALQQSVSEPNRTTASLGFTWPSGMPLARIDHIFQHGLEALESSVMEAGESDHLAVLTSFAL</sequence>
<protein>
    <submittedName>
        <fullName evidence="3">Vancomycin resistance protein VanJ</fullName>
    </submittedName>
</protein>
<dbReference type="SUPFAM" id="SSF56219">
    <property type="entry name" value="DNase I-like"/>
    <property type="match status" value="1"/>
</dbReference>
<gene>
    <name evidence="3" type="ORF">EV379_1482</name>
</gene>
<reference evidence="3 4" key="1">
    <citation type="submission" date="2019-02" db="EMBL/GenBank/DDBJ databases">
        <title>Sequencing the genomes of 1000 actinobacteria strains.</title>
        <authorList>
            <person name="Klenk H.-P."/>
        </authorList>
    </citation>
    <scope>NUCLEOTIDE SEQUENCE [LARGE SCALE GENOMIC DNA]</scope>
    <source>
        <strain evidence="3 4">DSM 18319</strain>
    </source>
</reference>
<accession>A0A4Q8AML2</accession>
<evidence type="ECO:0000313" key="3">
    <source>
        <dbReference type="EMBL" id="RZU65159.1"/>
    </source>
</evidence>
<organism evidence="3 4">
    <name type="scientific">Microterricola gilva</name>
    <dbReference type="NCBI Taxonomy" id="393267"/>
    <lineage>
        <taxon>Bacteria</taxon>
        <taxon>Bacillati</taxon>
        <taxon>Actinomycetota</taxon>
        <taxon>Actinomycetes</taxon>
        <taxon>Micrococcales</taxon>
        <taxon>Microbacteriaceae</taxon>
        <taxon>Microterricola</taxon>
    </lineage>
</organism>
<feature type="domain" description="Endonuclease/exonuclease/phosphatase" evidence="2">
    <location>
        <begin position="107"/>
        <end position="302"/>
    </location>
</feature>
<proteinExistence type="predicted"/>
<feature type="transmembrane region" description="Helical" evidence="1">
    <location>
        <begin position="69"/>
        <end position="92"/>
    </location>
</feature>
<dbReference type="Gene3D" id="3.60.10.10">
    <property type="entry name" value="Endonuclease/exonuclease/phosphatase"/>
    <property type="match status" value="1"/>
</dbReference>
<dbReference type="GO" id="GO:0003824">
    <property type="term" value="F:catalytic activity"/>
    <property type="evidence" value="ECO:0007669"/>
    <property type="project" value="InterPro"/>
</dbReference>
<evidence type="ECO:0000256" key="1">
    <source>
        <dbReference type="SAM" id="Phobius"/>
    </source>
</evidence>
<keyword evidence="4" id="KW-1185">Reference proteome</keyword>
<feature type="transmembrane region" description="Helical" evidence="1">
    <location>
        <begin position="40"/>
        <end position="62"/>
    </location>
</feature>
<feature type="transmembrane region" description="Helical" evidence="1">
    <location>
        <begin position="12"/>
        <end position="34"/>
    </location>
</feature>
<dbReference type="Pfam" id="PF03372">
    <property type="entry name" value="Exo_endo_phos"/>
    <property type="match status" value="1"/>
</dbReference>
<evidence type="ECO:0000313" key="4">
    <source>
        <dbReference type="Proteomes" id="UP000291483"/>
    </source>
</evidence>
<comment type="caution">
    <text evidence="3">The sequence shown here is derived from an EMBL/GenBank/DDBJ whole genome shotgun (WGS) entry which is preliminary data.</text>
</comment>
<dbReference type="InterPro" id="IPR005135">
    <property type="entry name" value="Endo/exonuclease/phosphatase"/>
</dbReference>
<dbReference type="EMBL" id="SHLC01000001">
    <property type="protein sequence ID" value="RZU65159.1"/>
    <property type="molecule type" value="Genomic_DNA"/>
</dbReference>